<name>G0V9Q6_NAUCA</name>
<dbReference type="KEGG" id="ncs:NCAS_0B05890"/>
<evidence type="ECO:0000256" key="2">
    <source>
        <dbReference type="SAM" id="MobiDB-lite"/>
    </source>
</evidence>
<accession>G0V9Q6</accession>
<feature type="compositionally biased region" description="Basic residues" evidence="2">
    <location>
        <begin position="25"/>
        <end position="38"/>
    </location>
</feature>
<dbReference type="GeneID" id="96902230"/>
<dbReference type="Proteomes" id="UP000001640">
    <property type="component" value="Chromosome 2"/>
</dbReference>
<dbReference type="HOGENOM" id="CLU_076662_0_0_1"/>
<dbReference type="GO" id="GO:0106103">
    <property type="term" value="C:COPII vesicles tethering complex"/>
    <property type="evidence" value="ECO:0007669"/>
    <property type="project" value="EnsemblFungi"/>
</dbReference>
<feature type="compositionally biased region" description="Basic and acidic residues" evidence="2">
    <location>
        <begin position="7"/>
        <end position="24"/>
    </location>
</feature>
<dbReference type="OMA" id="NWNVDMT"/>
<proteinExistence type="predicted"/>
<gene>
    <name evidence="3" type="primary">NCAS0B05890</name>
    <name evidence="3" type="ordered locus">NCAS_0B05890</name>
</gene>
<feature type="coiled-coil region" evidence="1">
    <location>
        <begin position="166"/>
        <end position="242"/>
    </location>
</feature>
<dbReference type="GO" id="GO:0009306">
    <property type="term" value="P:protein secretion"/>
    <property type="evidence" value="ECO:0007669"/>
    <property type="project" value="EnsemblFungi"/>
</dbReference>
<dbReference type="InParanoid" id="G0V9Q6"/>
<feature type="compositionally biased region" description="Basic and acidic residues" evidence="2">
    <location>
        <begin position="76"/>
        <end position="148"/>
    </location>
</feature>
<reference evidence="3 4" key="1">
    <citation type="journal article" date="2011" name="Proc. Natl. Acad. Sci. U.S.A.">
        <title>Evolutionary erosion of yeast sex chromosomes by mating-type switching accidents.</title>
        <authorList>
            <person name="Gordon J.L."/>
            <person name="Armisen D."/>
            <person name="Proux-Wera E."/>
            <person name="Oheigeartaigh S.S."/>
            <person name="Byrne K.P."/>
            <person name="Wolfe K.H."/>
        </authorList>
    </citation>
    <scope>NUCLEOTIDE SEQUENCE [LARGE SCALE GENOMIC DNA]</scope>
    <source>
        <strain evidence="4">ATCC 76901 / BCRC 22586 / CBS 4309 / NBRC 1992 / NRRL Y-12630</strain>
    </source>
</reference>
<dbReference type="RefSeq" id="XP_003675044.1">
    <property type="nucleotide sequence ID" value="XM_003674996.1"/>
</dbReference>
<dbReference type="EMBL" id="HE576753">
    <property type="protein sequence ID" value="CCC68673.1"/>
    <property type="molecule type" value="Genomic_DNA"/>
</dbReference>
<evidence type="ECO:0008006" key="5">
    <source>
        <dbReference type="Google" id="ProtNLM"/>
    </source>
</evidence>
<keyword evidence="4" id="KW-1185">Reference proteome</keyword>
<dbReference type="eggNOG" id="ENOG502S1CR">
    <property type="taxonomic scope" value="Eukaryota"/>
</dbReference>
<reference key="2">
    <citation type="submission" date="2011-08" db="EMBL/GenBank/DDBJ databases">
        <title>Genome sequence of Naumovozyma castellii.</title>
        <authorList>
            <person name="Gordon J.L."/>
            <person name="Armisen D."/>
            <person name="Proux-Wera E."/>
            <person name="OhEigeartaigh S.S."/>
            <person name="Byrne K.P."/>
            <person name="Wolfe K.H."/>
        </authorList>
    </citation>
    <scope>NUCLEOTIDE SEQUENCE</scope>
    <source>
        <strain>Type strain:CBS 4309</strain>
    </source>
</reference>
<dbReference type="GO" id="GO:0042802">
    <property type="term" value="F:identical protein binding"/>
    <property type="evidence" value="ECO:0007669"/>
    <property type="project" value="EnsemblFungi"/>
</dbReference>
<dbReference type="AlphaFoldDB" id="G0V9Q6"/>
<keyword evidence="1" id="KW-0175">Coiled coil</keyword>
<evidence type="ECO:0000313" key="4">
    <source>
        <dbReference type="Proteomes" id="UP000001640"/>
    </source>
</evidence>
<dbReference type="GO" id="GO:0006888">
    <property type="term" value="P:endoplasmic reticulum to Golgi vesicle-mediated transport"/>
    <property type="evidence" value="ECO:0007669"/>
    <property type="project" value="EnsemblFungi"/>
</dbReference>
<organism evidence="3 4">
    <name type="scientific">Naumovozyma castellii</name>
    <name type="common">Yeast</name>
    <name type="synonym">Saccharomyces castellii</name>
    <dbReference type="NCBI Taxonomy" id="27288"/>
    <lineage>
        <taxon>Eukaryota</taxon>
        <taxon>Fungi</taxon>
        <taxon>Dikarya</taxon>
        <taxon>Ascomycota</taxon>
        <taxon>Saccharomycotina</taxon>
        <taxon>Saccharomycetes</taxon>
        <taxon>Saccharomycetales</taxon>
        <taxon>Saccharomycetaceae</taxon>
        <taxon>Naumovozyma</taxon>
    </lineage>
</organism>
<dbReference type="OrthoDB" id="4036611at2759"/>
<evidence type="ECO:0000313" key="3">
    <source>
        <dbReference type="EMBL" id="CCC68673.1"/>
    </source>
</evidence>
<protein>
    <recommendedName>
        <fullName evidence="5">Binder of USO1 and GRH1 protein 1</fullName>
    </recommendedName>
</protein>
<feature type="region of interest" description="Disordered" evidence="2">
    <location>
        <begin position="1"/>
        <end position="159"/>
    </location>
</feature>
<evidence type="ECO:0000256" key="1">
    <source>
        <dbReference type="SAM" id="Coils"/>
    </source>
</evidence>
<sequence length="315" mass="35884">MSEQEAEDKRAKQLEEARKRVEALKKKKKNKKNKNKKDTKKDETEESTQPTPAPEELNNEGEVASSIEVTTGIEPTEEKLATTEEGRDDQQDKPESEILPTESDKRVAEEDIEKPKETEEKAAEEPKQLEEETKHEPLADQDIAKNDDLFGSNDDNESDFMTTIQKERESQEIKELKSTVEELNAELKKLKFSNIDKETTIEELQEQVQELTQQLEANQNELHSTKLELQSTQQLLHVAEEKLAKAPSPSAMQFTTFTSSSSQPHIVSTGNNMDAVSSQTVQTQEVDRVLLDKWRNWNVDMTTWRSIGSGPIVEF</sequence>